<name>A0A317C971_9GAMM</name>
<comment type="caution">
    <text evidence="1">The sequence shown here is derived from an EMBL/GenBank/DDBJ whole genome shotgun (WGS) entry which is preliminary data.</text>
</comment>
<dbReference type="Gene3D" id="3.30.590.20">
    <property type="match status" value="1"/>
</dbReference>
<dbReference type="InterPro" id="IPR014746">
    <property type="entry name" value="Gln_synth/guanido_kin_cat_dom"/>
</dbReference>
<proteinExistence type="predicted"/>
<protein>
    <submittedName>
        <fullName evidence="1">Glutamate--cysteine ligase</fullName>
    </submittedName>
</protein>
<sequence>MKFQFGIEHETAFINPNGDFADFSNTPFEDFENIIETLPLYESDYPQLRIGDSGIKLKRWYIEGYERFNDQEEVTACSPKGIEIRTTIHSSVESTIQELEESYELLKTAADKVGYKPALVSFNPFKNKFDPVPPLSDFEEKRRQSSPEMITADIPMLTQGPDLSLSCADLSEPQIITAAKKLTYYSPFIVPFSFSSPFYEGTAWQGLSARTWQRTGARPAVMAFLKDDTYSIESTPSLTQIARVPAEVGRIEFKAFDSCGEFTLYQSLLYLLKGIVLDTQLTGATTTPDEAMHKRSAIDGFSDPLIKEHALIATQAAQLALPESERHHLDCLLEKLETNDSEASLMKHAYQHQKMSIEQIIMQAAR</sequence>
<evidence type="ECO:0000313" key="1">
    <source>
        <dbReference type="EMBL" id="PWQ95154.1"/>
    </source>
</evidence>
<keyword evidence="1" id="KW-0436">Ligase</keyword>
<dbReference type="SUPFAM" id="SSF55931">
    <property type="entry name" value="Glutamine synthetase/guanido kinase"/>
    <property type="match status" value="1"/>
</dbReference>
<dbReference type="RefSeq" id="WP_109823766.1">
    <property type="nucleotide sequence ID" value="NZ_QGKL01000035.1"/>
</dbReference>
<reference evidence="1 2" key="1">
    <citation type="submission" date="2018-05" db="EMBL/GenBank/DDBJ databases">
        <title>Leucothrix arctica sp. nov., isolated from Arctic seawater.</title>
        <authorList>
            <person name="Choi A."/>
            <person name="Baek K."/>
        </authorList>
    </citation>
    <scope>NUCLEOTIDE SEQUENCE [LARGE SCALE GENOMIC DNA]</scope>
    <source>
        <strain evidence="1 2">IMCC9719</strain>
    </source>
</reference>
<dbReference type="Proteomes" id="UP000245506">
    <property type="component" value="Unassembled WGS sequence"/>
</dbReference>
<dbReference type="GO" id="GO:0004357">
    <property type="term" value="F:glutamate-cysteine ligase activity"/>
    <property type="evidence" value="ECO:0007669"/>
    <property type="project" value="InterPro"/>
</dbReference>
<dbReference type="AlphaFoldDB" id="A0A317C971"/>
<evidence type="ECO:0000313" key="2">
    <source>
        <dbReference type="Proteomes" id="UP000245506"/>
    </source>
</evidence>
<accession>A0A317C971</accession>
<organism evidence="1 2">
    <name type="scientific">Leucothrix arctica</name>
    <dbReference type="NCBI Taxonomy" id="1481894"/>
    <lineage>
        <taxon>Bacteria</taxon>
        <taxon>Pseudomonadati</taxon>
        <taxon>Pseudomonadota</taxon>
        <taxon>Gammaproteobacteria</taxon>
        <taxon>Thiotrichales</taxon>
        <taxon>Thiotrichaceae</taxon>
        <taxon>Leucothrix</taxon>
    </lineage>
</organism>
<keyword evidence="2" id="KW-1185">Reference proteome</keyword>
<dbReference type="OrthoDB" id="143227at2"/>
<gene>
    <name evidence="1" type="ORF">DKT75_12450</name>
</gene>
<dbReference type="EMBL" id="QGKL01000035">
    <property type="protein sequence ID" value="PWQ95154.1"/>
    <property type="molecule type" value="Genomic_DNA"/>
</dbReference>
<dbReference type="GO" id="GO:0042398">
    <property type="term" value="P:modified amino acid biosynthetic process"/>
    <property type="evidence" value="ECO:0007669"/>
    <property type="project" value="InterPro"/>
</dbReference>